<evidence type="ECO:0000256" key="6">
    <source>
        <dbReference type="ARBA" id="ARBA00022833"/>
    </source>
</evidence>
<keyword evidence="7" id="KW-0238">DNA-binding</keyword>
<evidence type="ECO:0000256" key="8">
    <source>
        <dbReference type="ARBA" id="ARBA00023242"/>
    </source>
</evidence>
<reference evidence="12 13" key="1">
    <citation type="submission" date="2019-09" db="EMBL/GenBank/DDBJ databases">
        <title>Bird 10,000 Genomes (B10K) Project - Family phase.</title>
        <authorList>
            <person name="Zhang G."/>
        </authorList>
    </citation>
    <scope>NUCLEOTIDE SEQUENCE [LARGE SCALE GENOMIC DNA]</scope>
    <source>
        <strain evidence="12">B10K-DU-002-23</strain>
        <tissue evidence="12">Muscle</tissue>
    </source>
</reference>
<feature type="domain" description="C2H2-type" evidence="11">
    <location>
        <begin position="7"/>
        <end position="34"/>
    </location>
</feature>
<dbReference type="AlphaFoldDB" id="A0A7L1LWT3"/>
<dbReference type="PROSITE" id="PS00028">
    <property type="entry name" value="ZINC_FINGER_C2H2_1"/>
    <property type="match status" value="2"/>
</dbReference>
<evidence type="ECO:0000256" key="5">
    <source>
        <dbReference type="ARBA" id="ARBA00022771"/>
    </source>
</evidence>
<evidence type="ECO:0000313" key="12">
    <source>
        <dbReference type="EMBL" id="NXN79544.1"/>
    </source>
</evidence>
<dbReference type="Pfam" id="PF00096">
    <property type="entry name" value="zf-C2H2"/>
    <property type="match status" value="2"/>
</dbReference>
<dbReference type="Proteomes" id="UP000532545">
    <property type="component" value="Unassembled WGS sequence"/>
</dbReference>
<protein>
    <submittedName>
        <fullName evidence="12">ZN180 protein</fullName>
    </submittedName>
</protein>
<dbReference type="EMBL" id="VXBU01003772">
    <property type="protein sequence ID" value="NXN79544.1"/>
    <property type="molecule type" value="Genomic_DNA"/>
</dbReference>
<proteinExistence type="inferred from homology"/>
<dbReference type="SMART" id="SM00355">
    <property type="entry name" value="ZnF_C2H2"/>
    <property type="match status" value="2"/>
</dbReference>
<evidence type="ECO:0000313" key="13">
    <source>
        <dbReference type="Proteomes" id="UP000532545"/>
    </source>
</evidence>
<dbReference type="SUPFAM" id="SSF57667">
    <property type="entry name" value="beta-beta-alpha zinc fingers"/>
    <property type="match status" value="2"/>
</dbReference>
<feature type="non-terminal residue" evidence="12">
    <location>
        <position position="77"/>
    </location>
</feature>
<dbReference type="OrthoDB" id="6077919at2759"/>
<keyword evidence="3" id="KW-0479">Metal-binding</keyword>
<dbReference type="PROSITE" id="PS50157">
    <property type="entry name" value="ZINC_FINGER_C2H2_2"/>
    <property type="match status" value="2"/>
</dbReference>
<evidence type="ECO:0000256" key="10">
    <source>
        <dbReference type="SAM" id="MobiDB-lite"/>
    </source>
</evidence>
<keyword evidence="5 9" id="KW-0863">Zinc-finger</keyword>
<keyword evidence="13" id="KW-1185">Reference proteome</keyword>
<dbReference type="InterPro" id="IPR013087">
    <property type="entry name" value="Znf_C2H2_type"/>
</dbReference>
<dbReference type="PANTHER" id="PTHR23226:SF416">
    <property type="entry name" value="FI01424P"/>
    <property type="match status" value="1"/>
</dbReference>
<keyword evidence="8" id="KW-0539">Nucleus</keyword>
<comment type="subcellular location">
    <subcellularLocation>
        <location evidence="1">Nucleus</location>
    </subcellularLocation>
</comment>
<keyword evidence="6" id="KW-0862">Zinc</keyword>
<dbReference type="GO" id="GO:0005634">
    <property type="term" value="C:nucleus"/>
    <property type="evidence" value="ECO:0007669"/>
    <property type="project" value="UniProtKB-SubCell"/>
</dbReference>
<dbReference type="GO" id="GO:0008270">
    <property type="term" value="F:zinc ion binding"/>
    <property type="evidence" value="ECO:0007669"/>
    <property type="project" value="UniProtKB-KW"/>
</dbReference>
<dbReference type="PANTHER" id="PTHR23226">
    <property type="entry name" value="ZINC FINGER AND SCAN DOMAIN-CONTAINING"/>
    <property type="match status" value="1"/>
</dbReference>
<dbReference type="FunFam" id="3.30.160.60:FF:000352">
    <property type="entry name" value="zinc finger protein 3 homolog"/>
    <property type="match status" value="1"/>
</dbReference>
<keyword evidence="4" id="KW-0677">Repeat</keyword>
<name>A0A7L1LWT3_BOMGA</name>
<gene>
    <name evidence="12" type="primary">Znf180_0</name>
    <name evidence="12" type="ORF">BOMGAR_R11821</name>
</gene>
<feature type="domain" description="C2H2-type" evidence="11">
    <location>
        <begin position="40"/>
        <end position="67"/>
    </location>
</feature>
<evidence type="ECO:0000256" key="1">
    <source>
        <dbReference type="ARBA" id="ARBA00004123"/>
    </source>
</evidence>
<dbReference type="FunFam" id="3.30.160.60:FF:000053">
    <property type="entry name" value="zinc finger protein 182 isoform X1"/>
    <property type="match status" value="1"/>
</dbReference>
<comment type="caution">
    <text evidence="12">The sequence shown here is derived from an EMBL/GenBank/DDBJ whole genome shotgun (WGS) entry which is preliminary data.</text>
</comment>
<evidence type="ECO:0000256" key="2">
    <source>
        <dbReference type="ARBA" id="ARBA00006991"/>
    </source>
</evidence>
<evidence type="ECO:0000259" key="11">
    <source>
        <dbReference type="PROSITE" id="PS50157"/>
    </source>
</evidence>
<sequence length="77" mass="8745">HTGEKPFECGQCGKSFSHSSSLIRHQKSHSGERPYEEVTHECPQCGKGFKRSSALIIHQRSHTRERLFICGQCGKNF</sequence>
<dbReference type="GO" id="GO:0000981">
    <property type="term" value="F:DNA-binding transcription factor activity, RNA polymerase II-specific"/>
    <property type="evidence" value="ECO:0007669"/>
    <property type="project" value="TreeGrafter"/>
</dbReference>
<accession>A0A7L1LWT3</accession>
<dbReference type="InterPro" id="IPR036236">
    <property type="entry name" value="Znf_C2H2_sf"/>
</dbReference>
<evidence type="ECO:0000256" key="4">
    <source>
        <dbReference type="ARBA" id="ARBA00022737"/>
    </source>
</evidence>
<evidence type="ECO:0000256" key="7">
    <source>
        <dbReference type="ARBA" id="ARBA00023125"/>
    </source>
</evidence>
<feature type="region of interest" description="Disordered" evidence="10">
    <location>
        <begin position="16"/>
        <end position="35"/>
    </location>
</feature>
<comment type="similarity">
    <text evidence="2">Belongs to the krueppel C2H2-type zinc-finger protein family.</text>
</comment>
<feature type="non-terminal residue" evidence="12">
    <location>
        <position position="1"/>
    </location>
</feature>
<evidence type="ECO:0000256" key="3">
    <source>
        <dbReference type="ARBA" id="ARBA00022723"/>
    </source>
</evidence>
<dbReference type="Gene3D" id="3.30.160.60">
    <property type="entry name" value="Classic Zinc Finger"/>
    <property type="match status" value="2"/>
</dbReference>
<dbReference type="GO" id="GO:0000978">
    <property type="term" value="F:RNA polymerase II cis-regulatory region sequence-specific DNA binding"/>
    <property type="evidence" value="ECO:0007669"/>
    <property type="project" value="TreeGrafter"/>
</dbReference>
<evidence type="ECO:0000256" key="9">
    <source>
        <dbReference type="PROSITE-ProRule" id="PRU00042"/>
    </source>
</evidence>
<organism evidence="12 13">
    <name type="scientific">Bombycilla garrulus</name>
    <name type="common">Bohemian waxwing</name>
    <name type="synonym">Lanius garrulus</name>
    <dbReference type="NCBI Taxonomy" id="125297"/>
    <lineage>
        <taxon>Eukaryota</taxon>
        <taxon>Metazoa</taxon>
        <taxon>Chordata</taxon>
        <taxon>Craniata</taxon>
        <taxon>Vertebrata</taxon>
        <taxon>Euteleostomi</taxon>
        <taxon>Archelosauria</taxon>
        <taxon>Archosauria</taxon>
        <taxon>Dinosauria</taxon>
        <taxon>Saurischia</taxon>
        <taxon>Theropoda</taxon>
        <taxon>Coelurosauria</taxon>
        <taxon>Aves</taxon>
        <taxon>Neognathae</taxon>
        <taxon>Neoaves</taxon>
        <taxon>Telluraves</taxon>
        <taxon>Australaves</taxon>
        <taxon>Passeriformes</taxon>
        <taxon>Bombycillidae</taxon>
        <taxon>Bombycilla</taxon>
    </lineage>
</organism>